<dbReference type="AlphaFoldDB" id="A0A1B0BJF0"/>
<reference evidence="2" key="1">
    <citation type="submission" date="2015-01" db="EMBL/GenBank/DDBJ databases">
        <authorList>
            <person name="Aksoy S."/>
            <person name="Warren W."/>
            <person name="Wilson R.K."/>
        </authorList>
    </citation>
    <scope>NUCLEOTIDE SEQUENCE [LARGE SCALE GENOMIC DNA]</scope>
    <source>
        <strain evidence="2">IAEA</strain>
    </source>
</reference>
<dbReference type="Proteomes" id="UP000092460">
    <property type="component" value="Unassembled WGS sequence"/>
</dbReference>
<dbReference type="EMBL" id="JXJN01015374">
    <property type="status" value="NOT_ANNOTATED_CDS"/>
    <property type="molecule type" value="Genomic_DNA"/>
</dbReference>
<sequence>MENSFLYRSVSLLLACDPTGNVIRRYVQLRKKRFYRCVRITRSGRTWLPASTNATSTTDSTNSYDLTASAGLGNKSYDFISRRTVKFYHGVRNLRMVSYLPATTGLGLSLNTSMCTDSVT</sequence>
<protein>
    <submittedName>
        <fullName evidence="1">Uncharacterized protein</fullName>
    </submittedName>
</protein>
<proteinExistence type="predicted"/>
<dbReference type="EnsemblMetazoa" id="GPPI032046-RA">
    <property type="protein sequence ID" value="GPPI032046-PA"/>
    <property type="gene ID" value="GPPI032046"/>
</dbReference>
<evidence type="ECO:0000313" key="2">
    <source>
        <dbReference type="Proteomes" id="UP000092460"/>
    </source>
</evidence>
<name>A0A1B0BJF0_9MUSC</name>
<keyword evidence="2" id="KW-1185">Reference proteome</keyword>
<evidence type="ECO:0000313" key="1">
    <source>
        <dbReference type="EnsemblMetazoa" id="GPPI032046-PA"/>
    </source>
</evidence>
<dbReference type="EMBL" id="JXJN01015375">
    <property type="status" value="NOT_ANNOTATED_CDS"/>
    <property type="molecule type" value="Genomic_DNA"/>
</dbReference>
<dbReference type="VEuPathDB" id="VectorBase:GPPI032046"/>
<accession>A0A1B0BJF0</accession>
<organism evidence="1 2">
    <name type="scientific">Glossina palpalis gambiensis</name>
    <dbReference type="NCBI Taxonomy" id="67801"/>
    <lineage>
        <taxon>Eukaryota</taxon>
        <taxon>Metazoa</taxon>
        <taxon>Ecdysozoa</taxon>
        <taxon>Arthropoda</taxon>
        <taxon>Hexapoda</taxon>
        <taxon>Insecta</taxon>
        <taxon>Pterygota</taxon>
        <taxon>Neoptera</taxon>
        <taxon>Endopterygota</taxon>
        <taxon>Diptera</taxon>
        <taxon>Brachycera</taxon>
        <taxon>Muscomorpha</taxon>
        <taxon>Hippoboscoidea</taxon>
        <taxon>Glossinidae</taxon>
        <taxon>Glossina</taxon>
    </lineage>
</organism>
<reference evidence="1" key="2">
    <citation type="submission" date="2020-05" db="UniProtKB">
        <authorList>
            <consortium name="EnsemblMetazoa"/>
        </authorList>
    </citation>
    <scope>IDENTIFICATION</scope>
    <source>
        <strain evidence="1">IAEA</strain>
    </source>
</reference>